<dbReference type="Gene3D" id="3.40.50.720">
    <property type="entry name" value="NAD(P)-binding Rossmann-like Domain"/>
    <property type="match status" value="1"/>
</dbReference>
<dbReference type="GeneID" id="25793119"/>
<dbReference type="EMBL" id="ABDF02000003">
    <property type="protein sequence ID" value="EHK25778.1"/>
    <property type="molecule type" value="Genomic_DNA"/>
</dbReference>
<dbReference type="Pfam" id="PF00501">
    <property type="entry name" value="AMP-binding"/>
    <property type="match status" value="1"/>
</dbReference>
<comment type="caution">
    <text evidence="6">The sequence shown here is derived from an EMBL/GenBank/DDBJ whole genome shotgun (WGS) entry which is preliminary data.</text>
</comment>
<evidence type="ECO:0000313" key="6">
    <source>
        <dbReference type="EMBL" id="EHK25778.1"/>
    </source>
</evidence>
<evidence type="ECO:0000256" key="1">
    <source>
        <dbReference type="ARBA" id="ARBA00022450"/>
    </source>
</evidence>
<dbReference type="Pfam" id="PF00550">
    <property type="entry name" value="PP-binding"/>
    <property type="match status" value="1"/>
</dbReference>
<dbReference type="OrthoDB" id="429813at2759"/>
<keyword evidence="4" id="KW-0472">Membrane</keyword>
<dbReference type="InterPro" id="IPR036736">
    <property type="entry name" value="ACP-like_sf"/>
</dbReference>
<dbReference type="HOGENOM" id="CLU_002220_0_0_1"/>
<dbReference type="eggNOG" id="KOG1178">
    <property type="taxonomic scope" value="Eukaryota"/>
</dbReference>
<dbReference type="InterPro" id="IPR000873">
    <property type="entry name" value="AMP-dep_synth/lig_dom"/>
</dbReference>
<dbReference type="InterPro" id="IPR042099">
    <property type="entry name" value="ANL_N_sf"/>
</dbReference>
<dbReference type="InterPro" id="IPR009081">
    <property type="entry name" value="PP-bd_ACP"/>
</dbReference>
<feature type="domain" description="Carrier" evidence="5">
    <location>
        <begin position="566"/>
        <end position="649"/>
    </location>
</feature>
<accession>G9MJW8</accession>
<dbReference type="Pfam" id="PF23562">
    <property type="entry name" value="AMP-binding_C_3"/>
    <property type="match status" value="1"/>
</dbReference>
<evidence type="ECO:0000256" key="3">
    <source>
        <dbReference type="ARBA" id="ARBA00022857"/>
    </source>
</evidence>
<dbReference type="Gene3D" id="1.10.1200.10">
    <property type="entry name" value="ACP-like"/>
    <property type="match status" value="1"/>
</dbReference>
<sequence length="1057" mass="117491">MDKLSKLNSHEARYGRRLLINTIDDIASLDPSRPFLFIPCSSEPKDGWKPVTYLEICNAINYVAHEITMKAKEEPQEESFPTLAYIGPNDVRYFIIMLACIKAGHKALFISPRNSLEGQMRLFEATNCNILFHAESSQALVEPWLKARPMRTSVVSSADAWLQAPADSFPYEREFDEAQWDPMVVLHTSGTTGFPKPIIIRQGVFSIGDAFQDMPAYQGSKFLFSEWVSRSRRIFTPMPLFHMVGNVINLLFTVFYGAQMALGIPGRLLTAESVAEAIAYAEVDAVILPPSIVEDLSLNEEWMEQLTKLAWVGFGGGKLKPATGDKLVKRGIPIANFIGSTEFAPYPLYRQPNPELWQYFVFDHELVGAEWRPVTWEKDIYELVVRRKDRKDPGLQAPFYTFPDFSEWSTGELYKPHPTLPLNWCYHGRVDDVIVFSNGEKLNPTTMEETVAGHPAIRAALVVGQDRFQPALILEPVIPIKDQAEAEVLIDSIWPLVKAANRETVQQGQIVPRLIALSDPDKPFHRTPKGTVQRYATGLAYKDYIDLIYQRGTLGGPTENISLDFASEESLSQSIINLLSSKFGLQNIDHDTDFFSIGIDSLQVLNMSSFLRSGFVTASVHVDSEKLAPRAIYRNQTPKLLAAYLLSTIMIKDQETGQDIPSQENKAAEEFVIKYTKNLPSPNTDRPDPLEEGQTILLTGSTGSLGSYLLERLCALPRVKKIVVFNRSLDGGRSRQSSAYAARGLYADFSKVEFCKTDLSSPGLGLSSAKYNELLASADRIIHSAWPVNFNLSVASFEPSIRGVRNLVDFAGATTKRVPIVFVSSVSASSGWAEPVPVPEKRLDDMKLAQPGYGQSKLAASLILDAAAEHSAIPTASVRLGQVAGPRSRMGEWNRQEYLPSLIASSVYLGFLPKDLGNADLVDWMPVEDVAGIILDVAGVTTTVPLSDISGYFHAVNPVATPWSKLVAMLKEYYDSRIKGLVGLDEWVAKLENSASETIDVARNPALKLVDTYKLIVKGQRPPDFETDRIAARSPTMEKLGPITSDLMWNWCDQWAF</sequence>
<dbReference type="RefSeq" id="XP_013959977.1">
    <property type="nucleotide sequence ID" value="XM_014104502.1"/>
</dbReference>
<dbReference type="SMR" id="G9MJW8"/>
<dbReference type="SUPFAM" id="SSF47336">
    <property type="entry name" value="ACP-like"/>
    <property type="match status" value="1"/>
</dbReference>
<dbReference type="InParanoid" id="G9MJW8"/>
<dbReference type="InterPro" id="IPR051414">
    <property type="entry name" value="Adenylate-forming_Reductase"/>
</dbReference>
<reference evidence="6 7" key="1">
    <citation type="journal article" date="2011" name="Genome Biol.">
        <title>Comparative genome sequence analysis underscores mycoparasitism as the ancestral life style of Trichoderma.</title>
        <authorList>
            <person name="Kubicek C.P."/>
            <person name="Herrera-Estrella A."/>
            <person name="Seidl-Seiboth V."/>
            <person name="Martinez D.A."/>
            <person name="Druzhinina I.S."/>
            <person name="Thon M."/>
            <person name="Zeilinger S."/>
            <person name="Casas-Flores S."/>
            <person name="Horwitz B.A."/>
            <person name="Mukherjee P.K."/>
            <person name="Mukherjee M."/>
            <person name="Kredics L."/>
            <person name="Alcaraz L.D."/>
            <person name="Aerts A."/>
            <person name="Antal Z."/>
            <person name="Atanasova L."/>
            <person name="Cervantes-Badillo M.G."/>
            <person name="Challacombe J."/>
            <person name="Chertkov O."/>
            <person name="McCluskey K."/>
            <person name="Coulpier F."/>
            <person name="Deshpande N."/>
            <person name="von Doehren H."/>
            <person name="Ebbole D.J."/>
            <person name="Esquivel-Naranjo E.U."/>
            <person name="Fekete E."/>
            <person name="Flipphi M."/>
            <person name="Glaser F."/>
            <person name="Gomez-Rodriguez E.Y."/>
            <person name="Gruber S."/>
            <person name="Han C."/>
            <person name="Henrissat B."/>
            <person name="Hermosa R."/>
            <person name="Hernandez-Onate M."/>
            <person name="Karaffa L."/>
            <person name="Kosti I."/>
            <person name="Le Crom S."/>
            <person name="Lindquist E."/>
            <person name="Lucas S."/>
            <person name="Luebeck M."/>
            <person name="Luebeck P.S."/>
            <person name="Margeot A."/>
            <person name="Metz B."/>
            <person name="Misra M."/>
            <person name="Nevalainen H."/>
            <person name="Omann M."/>
            <person name="Packer N."/>
            <person name="Perrone G."/>
            <person name="Uresti-Rivera E.E."/>
            <person name="Salamov A."/>
            <person name="Schmoll M."/>
            <person name="Seiboth B."/>
            <person name="Shapiro H."/>
            <person name="Sukno S."/>
            <person name="Tamayo-Ramos J.A."/>
            <person name="Tisch D."/>
            <person name="Wiest A."/>
            <person name="Wilkinson H.H."/>
            <person name="Zhang M."/>
            <person name="Coutinho P.M."/>
            <person name="Kenerley C.M."/>
            <person name="Monte E."/>
            <person name="Baker S.E."/>
            <person name="Grigoriev I.V."/>
        </authorList>
    </citation>
    <scope>NUCLEOTIDE SEQUENCE [LARGE SCALE GENOMIC DNA]</scope>
    <source>
        <strain evidence="7">Gv29-8 / FGSC 10586</strain>
    </source>
</reference>
<keyword evidence="3" id="KW-0521">NADP</keyword>
<proteinExistence type="predicted"/>
<evidence type="ECO:0000256" key="2">
    <source>
        <dbReference type="ARBA" id="ARBA00022553"/>
    </source>
</evidence>
<dbReference type="STRING" id="413071.G9MJW8"/>
<dbReference type="SUPFAM" id="SSF56801">
    <property type="entry name" value="Acetyl-CoA synthetase-like"/>
    <property type="match status" value="1"/>
</dbReference>
<dbReference type="OMA" id="NSHEARY"/>
<evidence type="ECO:0000259" key="5">
    <source>
        <dbReference type="PROSITE" id="PS50075"/>
    </source>
</evidence>
<dbReference type="SUPFAM" id="SSF51735">
    <property type="entry name" value="NAD(P)-binding Rossmann-fold domains"/>
    <property type="match status" value="1"/>
</dbReference>
<dbReference type="PROSITE" id="PS50075">
    <property type="entry name" value="CARRIER"/>
    <property type="match status" value="1"/>
</dbReference>
<dbReference type="AlphaFoldDB" id="G9MJW8"/>
<dbReference type="PROSITE" id="PS00012">
    <property type="entry name" value="PHOSPHOPANTETHEINE"/>
    <property type="match status" value="1"/>
</dbReference>
<keyword evidence="1" id="KW-0596">Phosphopantetheine</keyword>
<keyword evidence="4" id="KW-1133">Transmembrane helix</keyword>
<dbReference type="Pfam" id="PF07993">
    <property type="entry name" value="NAD_binding_4"/>
    <property type="match status" value="1"/>
</dbReference>
<evidence type="ECO:0000313" key="7">
    <source>
        <dbReference type="Proteomes" id="UP000007115"/>
    </source>
</evidence>
<keyword evidence="2" id="KW-0597">Phosphoprotein</keyword>
<dbReference type="InterPro" id="IPR013120">
    <property type="entry name" value="FAR_NAD-bd"/>
</dbReference>
<feature type="transmembrane region" description="Helical" evidence="4">
    <location>
        <begin position="240"/>
        <end position="258"/>
    </location>
</feature>
<protein>
    <submittedName>
        <fullName evidence="6">NRPS-like enzyme</fullName>
    </submittedName>
</protein>
<evidence type="ECO:0000256" key="4">
    <source>
        <dbReference type="SAM" id="Phobius"/>
    </source>
</evidence>
<dbReference type="InterPro" id="IPR020845">
    <property type="entry name" value="AMP-binding_CS"/>
</dbReference>
<dbReference type="Gene3D" id="3.40.50.12780">
    <property type="entry name" value="N-terminal domain of ligase-like"/>
    <property type="match status" value="1"/>
</dbReference>
<dbReference type="PANTHER" id="PTHR43439:SF2">
    <property type="entry name" value="ENZYME, PUTATIVE (JCVI)-RELATED"/>
    <property type="match status" value="1"/>
</dbReference>
<keyword evidence="4" id="KW-0812">Transmembrane</keyword>
<dbReference type="InterPro" id="IPR006162">
    <property type="entry name" value="Ppantetheine_attach_site"/>
</dbReference>
<name>G9MJW8_HYPVG</name>
<organism evidence="6 7">
    <name type="scientific">Hypocrea virens (strain Gv29-8 / FGSC 10586)</name>
    <name type="common">Gliocladium virens</name>
    <name type="synonym">Trichoderma virens</name>
    <dbReference type="NCBI Taxonomy" id="413071"/>
    <lineage>
        <taxon>Eukaryota</taxon>
        <taxon>Fungi</taxon>
        <taxon>Dikarya</taxon>
        <taxon>Ascomycota</taxon>
        <taxon>Pezizomycotina</taxon>
        <taxon>Sordariomycetes</taxon>
        <taxon>Hypocreomycetidae</taxon>
        <taxon>Hypocreales</taxon>
        <taxon>Hypocreaceae</taxon>
        <taxon>Trichoderma</taxon>
    </lineage>
</organism>
<dbReference type="Proteomes" id="UP000007115">
    <property type="component" value="Unassembled WGS sequence"/>
</dbReference>
<dbReference type="PANTHER" id="PTHR43439">
    <property type="entry name" value="PHENYLACETATE-COENZYME A LIGASE"/>
    <property type="match status" value="1"/>
</dbReference>
<dbReference type="InterPro" id="IPR036291">
    <property type="entry name" value="NAD(P)-bd_dom_sf"/>
</dbReference>
<keyword evidence="7" id="KW-1185">Reference proteome</keyword>
<gene>
    <name evidence="6" type="ORF">TRIVIDRAFT_32741</name>
</gene>
<dbReference type="VEuPathDB" id="FungiDB:TRIVIDRAFT_32741"/>
<dbReference type="PROSITE" id="PS00455">
    <property type="entry name" value="AMP_BINDING"/>
    <property type="match status" value="1"/>
</dbReference>